<sequence length="264" mass="29846">MSALPHFPTAAKGVSLLKERAAQRKTAANYVPMPPSMAGLPSVNLVDEPFWNDLPDILQAQVMVALDFGKPKRGEPPRPAEKLLWAGTPFLRTRTILTLFLVWIFLLVVPVFFLVEFVDEVGGWCALAWAFVSVFIFVPRISRSSRVVHALTTQRAFTSSRTMFCSIETEQVRYENVVDAKLRLNGDQTATIELFYHNGPFEPMGRVKFDRIRDLRNACRVLDEMLPTDIKQGLMGSQTKRGPDRTETESETKPMRQESETVSL</sequence>
<keyword evidence="2" id="KW-0812">Transmembrane</keyword>
<reference evidence="3 4" key="1">
    <citation type="journal article" date="2024" name="Science">
        <title>Giant polyketide synthase enzymes in the biosynthesis of giant marine polyether toxins.</title>
        <authorList>
            <person name="Fallon T.R."/>
            <person name="Shende V.V."/>
            <person name="Wierzbicki I.H."/>
            <person name="Pendleton A.L."/>
            <person name="Watervoot N.F."/>
            <person name="Auber R.P."/>
            <person name="Gonzalez D.J."/>
            <person name="Wisecaver J.H."/>
            <person name="Moore B.S."/>
        </authorList>
    </citation>
    <scope>NUCLEOTIDE SEQUENCE [LARGE SCALE GENOMIC DNA]</scope>
    <source>
        <strain evidence="3 4">12B1</strain>
    </source>
</reference>
<feature type="region of interest" description="Disordered" evidence="1">
    <location>
        <begin position="232"/>
        <end position="264"/>
    </location>
</feature>
<evidence type="ECO:0000256" key="1">
    <source>
        <dbReference type="SAM" id="MobiDB-lite"/>
    </source>
</evidence>
<proteinExistence type="predicted"/>
<organism evidence="3 4">
    <name type="scientific">Prymnesium parvum</name>
    <name type="common">Toxic golden alga</name>
    <dbReference type="NCBI Taxonomy" id="97485"/>
    <lineage>
        <taxon>Eukaryota</taxon>
        <taxon>Haptista</taxon>
        <taxon>Haptophyta</taxon>
        <taxon>Prymnesiophyceae</taxon>
        <taxon>Prymnesiales</taxon>
        <taxon>Prymnesiaceae</taxon>
        <taxon>Prymnesium</taxon>
    </lineage>
</organism>
<protein>
    <recommendedName>
        <fullName evidence="5">DUF304 domain-containing protein</fullName>
    </recommendedName>
</protein>
<feature type="compositionally biased region" description="Basic and acidic residues" evidence="1">
    <location>
        <begin position="241"/>
        <end position="264"/>
    </location>
</feature>
<evidence type="ECO:0008006" key="5">
    <source>
        <dbReference type="Google" id="ProtNLM"/>
    </source>
</evidence>
<gene>
    <name evidence="3" type="ORF">AB1Y20_010069</name>
</gene>
<keyword evidence="2" id="KW-0472">Membrane</keyword>
<accession>A0AB34K791</accession>
<evidence type="ECO:0000313" key="3">
    <source>
        <dbReference type="EMBL" id="KAL1528736.1"/>
    </source>
</evidence>
<name>A0AB34K791_PRYPA</name>
<keyword evidence="2" id="KW-1133">Transmembrane helix</keyword>
<dbReference type="Proteomes" id="UP001515480">
    <property type="component" value="Unassembled WGS sequence"/>
</dbReference>
<evidence type="ECO:0000256" key="2">
    <source>
        <dbReference type="SAM" id="Phobius"/>
    </source>
</evidence>
<comment type="caution">
    <text evidence="3">The sequence shown here is derived from an EMBL/GenBank/DDBJ whole genome shotgun (WGS) entry which is preliminary data.</text>
</comment>
<dbReference type="AlphaFoldDB" id="A0AB34K791"/>
<evidence type="ECO:0000313" key="4">
    <source>
        <dbReference type="Proteomes" id="UP001515480"/>
    </source>
</evidence>
<dbReference type="EMBL" id="JBGBPQ010000002">
    <property type="protein sequence ID" value="KAL1528736.1"/>
    <property type="molecule type" value="Genomic_DNA"/>
</dbReference>
<feature type="transmembrane region" description="Helical" evidence="2">
    <location>
        <begin position="96"/>
        <end position="115"/>
    </location>
</feature>
<keyword evidence="4" id="KW-1185">Reference proteome</keyword>
<feature type="transmembrane region" description="Helical" evidence="2">
    <location>
        <begin position="121"/>
        <end position="138"/>
    </location>
</feature>